<sequence>MWEVWEVWEVWVDGGKPQYRTASLRKKTVKPYPPNPLLSESFNLNQDQLIDSY</sequence>
<protein>
    <submittedName>
        <fullName evidence="1">Uncharacterized protein</fullName>
    </submittedName>
</protein>
<gene>
    <name evidence="1" type="ORF">LYNGBM3L_26390</name>
</gene>
<reference evidence="1 2" key="1">
    <citation type="journal article" date="2011" name="Proc. Natl. Acad. Sci. U.S.A.">
        <title>Genomic insights into the physiology and ecology of the marine filamentous cyanobacterium Lyngbya majuscula.</title>
        <authorList>
            <person name="Jones A.C."/>
            <person name="Monroe E.A."/>
            <person name="Podell S."/>
            <person name="Hess W.R."/>
            <person name="Klages S."/>
            <person name="Esquenazi E."/>
            <person name="Niessen S."/>
            <person name="Hoover H."/>
            <person name="Rothmann M."/>
            <person name="Lasken R.S."/>
            <person name="Yates J.R.III."/>
            <person name="Reinhardt R."/>
            <person name="Kube M."/>
            <person name="Burkart M.D."/>
            <person name="Allen E.E."/>
            <person name="Dorrestein P.C."/>
            <person name="Gerwick W.H."/>
            <person name="Gerwick L."/>
        </authorList>
    </citation>
    <scope>NUCLEOTIDE SEQUENCE [LARGE SCALE GENOMIC DNA]</scope>
    <source>
        <strain evidence="1 2">3L</strain>
    </source>
</reference>
<accession>F4XSW1</accession>
<name>F4XSW1_9CYAN</name>
<evidence type="ECO:0000313" key="1">
    <source>
        <dbReference type="EMBL" id="EGJ32301.1"/>
    </source>
</evidence>
<organism evidence="1 2">
    <name type="scientific">Moorena producens 3L</name>
    <dbReference type="NCBI Taxonomy" id="489825"/>
    <lineage>
        <taxon>Bacteria</taxon>
        <taxon>Bacillati</taxon>
        <taxon>Cyanobacteriota</taxon>
        <taxon>Cyanophyceae</taxon>
        <taxon>Coleofasciculales</taxon>
        <taxon>Coleofasciculaceae</taxon>
        <taxon>Moorena</taxon>
    </lineage>
</organism>
<evidence type="ECO:0000313" key="2">
    <source>
        <dbReference type="Proteomes" id="UP000003959"/>
    </source>
</evidence>
<dbReference type="Proteomes" id="UP000003959">
    <property type="component" value="Unassembled WGS sequence"/>
</dbReference>
<dbReference type="HOGENOM" id="CLU_3063564_0_0_3"/>
<proteinExistence type="predicted"/>
<keyword evidence="2" id="KW-1185">Reference proteome</keyword>
<dbReference type="AlphaFoldDB" id="F4XSW1"/>
<dbReference type="EMBL" id="GL890926">
    <property type="protein sequence ID" value="EGJ32301.1"/>
    <property type="molecule type" value="Genomic_DNA"/>
</dbReference>